<dbReference type="FunFam" id="2.40.10.10:FF:000024">
    <property type="entry name" value="Serine protease 53"/>
    <property type="match status" value="1"/>
</dbReference>
<dbReference type="Gene3D" id="2.40.10.10">
    <property type="entry name" value="Trypsin-like serine proteases"/>
    <property type="match status" value="1"/>
</dbReference>
<keyword evidence="2" id="KW-0732">Signal</keyword>
<dbReference type="GO" id="GO:0004252">
    <property type="term" value="F:serine-type endopeptidase activity"/>
    <property type="evidence" value="ECO:0007669"/>
    <property type="project" value="InterPro"/>
</dbReference>
<dbReference type="PANTHER" id="PTHR24252:SF7">
    <property type="entry name" value="HYALIN"/>
    <property type="match status" value="1"/>
</dbReference>
<keyword evidence="1 6" id="KW-0645">Protease</keyword>
<accession>A0A6J2X041</accession>
<dbReference type="InterPro" id="IPR009003">
    <property type="entry name" value="Peptidase_S1_PA"/>
</dbReference>
<evidence type="ECO:0000256" key="5">
    <source>
        <dbReference type="ARBA" id="ARBA00023157"/>
    </source>
</evidence>
<dbReference type="InterPro" id="IPR033116">
    <property type="entry name" value="TRYPSIN_SER"/>
</dbReference>
<dbReference type="InterPro" id="IPR001254">
    <property type="entry name" value="Trypsin_dom"/>
</dbReference>
<proteinExistence type="predicted"/>
<dbReference type="PANTHER" id="PTHR24252">
    <property type="entry name" value="ACROSIN-RELATED"/>
    <property type="match status" value="1"/>
</dbReference>
<evidence type="ECO:0000259" key="7">
    <source>
        <dbReference type="PROSITE" id="PS50240"/>
    </source>
</evidence>
<evidence type="ECO:0000256" key="3">
    <source>
        <dbReference type="ARBA" id="ARBA00022801"/>
    </source>
</evidence>
<dbReference type="SMART" id="SM00020">
    <property type="entry name" value="Tryp_SPc"/>
    <property type="match status" value="1"/>
</dbReference>
<keyword evidence="5" id="KW-1015">Disulfide bond</keyword>
<evidence type="ECO:0000313" key="8">
    <source>
        <dbReference type="Proteomes" id="UP000504632"/>
    </source>
</evidence>
<dbReference type="InterPro" id="IPR018114">
    <property type="entry name" value="TRYPSIN_HIS"/>
</dbReference>
<organism evidence="8 9">
    <name type="scientific">Chanos chanos</name>
    <name type="common">Milkfish</name>
    <name type="synonym">Mugil chanos</name>
    <dbReference type="NCBI Taxonomy" id="29144"/>
    <lineage>
        <taxon>Eukaryota</taxon>
        <taxon>Metazoa</taxon>
        <taxon>Chordata</taxon>
        <taxon>Craniata</taxon>
        <taxon>Vertebrata</taxon>
        <taxon>Euteleostomi</taxon>
        <taxon>Actinopterygii</taxon>
        <taxon>Neopterygii</taxon>
        <taxon>Teleostei</taxon>
        <taxon>Ostariophysi</taxon>
        <taxon>Gonorynchiformes</taxon>
        <taxon>Chanidae</taxon>
        <taxon>Chanos</taxon>
    </lineage>
</organism>
<dbReference type="GO" id="GO:0006508">
    <property type="term" value="P:proteolysis"/>
    <property type="evidence" value="ECO:0007669"/>
    <property type="project" value="UniProtKB-KW"/>
</dbReference>
<keyword evidence="8" id="KW-1185">Reference proteome</keyword>
<dbReference type="RefSeq" id="XP_030649762.1">
    <property type="nucleotide sequence ID" value="XM_030793902.1"/>
</dbReference>
<evidence type="ECO:0000256" key="1">
    <source>
        <dbReference type="ARBA" id="ARBA00022670"/>
    </source>
</evidence>
<dbReference type="AlphaFoldDB" id="A0A6J2X041"/>
<dbReference type="PRINTS" id="PR00722">
    <property type="entry name" value="CHYMOTRYPSIN"/>
</dbReference>
<dbReference type="InterPro" id="IPR001314">
    <property type="entry name" value="Peptidase_S1A"/>
</dbReference>
<dbReference type="SUPFAM" id="SSF50494">
    <property type="entry name" value="Trypsin-like serine proteases"/>
    <property type="match status" value="1"/>
</dbReference>
<evidence type="ECO:0000256" key="2">
    <source>
        <dbReference type="ARBA" id="ARBA00022729"/>
    </source>
</evidence>
<dbReference type="PROSITE" id="PS00134">
    <property type="entry name" value="TRYPSIN_HIS"/>
    <property type="match status" value="1"/>
</dbReference>
<sequence length="295" mass="31501">MNASSGFSFNFAACGKRQITNRIVGGESALEGAWPWQVDVQIDFNGHVCGGSLISNKWVLSAAHCFPESSDKSSYVLYMGRYQLNGINNNLQSSRVKRVVVASGYVDPQEGNDVALVELESPVTWTDYVQPICLPDAGLEFTGGTPCFVTGWGHIREGAPLVGAGTLQEVEVPIIDQAECRRMYQIPSNSETVDILSDMLCAGFQDGGKDSCQGDSGGPLVCHTGNGTWVQAGIVSFGLGCAQPNRPGIYARVSSFSDFIQATVPEAQLFAHAYGVKASGTLVLTFTLASVLMLR</sequence>
<name>A0A6J2X041_CHACN</name>
<dbReference type="InParanoid" id="A0A6J2X041"/>
<dbReference type="CDD" id="cd00190">
    <property type="entry name" value="Tryp_SPc"/>
    <property type="match status" value="1"/>
</dbReference>
<gene>
    <name evidence="9" type="primary">LOC115829735</name>
</gene>
<feature type="domain" description="Peptidase S1" evidence="7">
    <location>
        <begin position="23"/>
        <end position="265"/>
    </location>
</feature>
<evidence type="ECO:0000313" key="9">
    <source>
        <dbReference type="RefSeq" id="XP_030649762.1"/>
    </source>
</evidence>
<protein>
    <submittedName>
        <fullName evidence="9">Serine protease 27</fullName>
    </submittedName>
</protein>
<evidence type="ECO:0000256" key="4">
    <source>
        <dbReference type="ARBA" id="ARBA00022825"/>
    </source>
</evidence>
<dbReference type="PROSITE" id="PS00135">
    <property type="entry name" value="TRYPSIN_SER"/>
    <property type="match status" value="1"/>
</dbReference>
<dbReference type="InterPro" id="IPR043504">
    <property type="entry name" value="Peptidase_S1_PA_chymotrypsin"/>
</dbReference>
<evidence type="ECO:0000256" key="6">
    <source>
        <dbReference type="RuleBase" id="RU363034"/>
    </source>
</evidence>
<dbReference type="Proteomes" id="UP000504632">
    <property type="component" value="Chromosome 16"/>
</dbReference>
<dbReference type="PROSITE" id="PS50240">
    <property type="entry name" value="TRYPSIN_DOM"/>
    <property type="match status" value="1"/>
</dbReference>
<dbReference type="GeneID" id="115829735"/>
<keyword evidence="4 6" id="KW-0720">Serine protease</keyword>
<keyword evidence="3 6" id="KW-0378">Hydrolase</keyword>
<reference evidence="9" key="1">
    <citation type="submission" date="2025-08" db="UniProtKB">
        <authorList>
            <consortium name="RefSeq"/>
        </authorList>
    </citation>
    <scope>IDENTIFICATION</scope>
</reference>
<dbReference type="OrthoDB" id="546450at2759"/>
<dbReference type="Pfam" id="PF00089">
    <property type="entry name" value="Trypsin"/>
    <property type="match status" value="1"/>
</dbReference>